<feature type="compositionally biased region" description="Polar residues" evidence="2">
    <location>
        <begin position="295"/>
        <end position="312"/>
    </location>
</feature>
<feature type="coiled-coil region" evidence="1">
    <location>
        <begin position="26"/>
        <end position="53"/>
    </location>
</feature>
<keyword evidence="5" id="KW-1185">Reference proteome</keyword>
<dbReference type="InterPro" id="IPR000225">
    <property type="entry name" value="Armadillo"/>
</dbReference>
<dbReference type="Pfam" id="PF00514">
    <property type="entry name" value="Arm"/>
    <property type="match status" value="1"/>
</dbReference>
<dbReference type="Pfam" id="PF25055">
    <property type="entry name" value="DUF7792"/>
    <property type="match status" value="1"/>
</dbReference>
<name>A0A3L6TPE6_PANMI</name>
<dbReference type="InterPro" id="IPR016024">
    <property type="entry name" value="ARM-type_fold"/>
</dbReference>
<keyword evidence="1" id="KW-0175">Coiled coil</keyword>
<dbReference type="PANTHER" id="PTHR46168:SF7">
    <property type="entry name" value="ARMADILLO_BETA-CATENIN-LIKE REPEAT FAMILY PROTEIN, EXPRESSED"/>
    <property type="match status" value="1"/>
</dbReference>
<evidence type="ECO:0000256" key="2">
    <source>
        <dbReference type="SAM" id="MobiDB-lite"/>
    </source>
</evidence>
<dbReference type="STRING" id="4540.A0A3L6TPE6"/>
<comment type="caution">
    <text evidence="4">The sequence shown here is derived from an EMBL/GenBank/DDBJ whole genome shotgun (WGS) entry which is preliminary data.</text>
</comment>
<dbReference type="PANTHER" id="PTHR46168">
    <property type="entry name" value="ARMADILLO REPEAT ONLY 4"/>
    <property type="match status" value="1"/>
</dbReference>
<protein>
    <recommendedName>
        <fullName evidence="3">DUF7792 domain-containing protein</fullName>
    </recommendedName>
</protein>
<proteinExistence type="predicted"/>
<dbReference type="GO" id="GO:0007166">
    <property type="term" value="P:cell surface receptor signaling pathway"/>
    <property type="evidence" value="ECO:0007669"/>
    <property type="project" value="InterPro"/>
</dbReference>
<dbReference type="OrthoDB" id="667969at2759"/>
<feature type="domain" description="DUF7792" evidence="3">
    <location>
        <begin position="8"/>
        <end position="122"/>
    </location>
</feature>
<dbReference type="SMART" id="SM00185">
    <property type="entry name" value="ARM"/>
    <property type="match status" value="5"/>
</dbReference>
<dbReference type="InterPro" id="IPR011989">
    <property type="entry name" value="ARM-like"/>
</dbReference>
<feature type="region of interest" description="Disordered" evidence="2">
    <location>
        <begin position="373"/>
        <end position="397"/>
    </location>
</feature>
<evidence type="ECO:0000256" key="1">
    <source>
        <dbReference type="SAM" id="Coils"/>
    </source>
</evidence>
<dbReference type="EMBL" id="PQIB02000001">
    <property type="protein sequence ID" value="RLN41355.1"/>
    <property type="molecule type" value="Genomic_DNA"/>
</dbReference>
<organism evidence="4 5">
    <name type="scientific">Panicum miliaceum</name>
    <name type="common">Proso millet</name>
    <name type="synonym">Broomcorn millet</name>
    <dbReference type="NCBI Taxonomy" id="4540"/>
    <lineage>
        <taxon>Eukaryota</taxon>
        <taxon>Viridiplantae</taxon>
        <taxon>Streptophyta</taxon>
        <taxon>Embryophyta</taxon>
        <taxon>Tracheophyta</taxon>
        <taxon>Spermatophyta</taxon>
        <taxon>Magnoliopsida</taxon>
        <taxon>Liliopsida</taxon>
        <taxon>Poales</taxon>
        <taxon>Poaceae</taxon>
        <taxon>PACMAD clade</taxon>
        <taxon>Panicoideae</taxon>
        <taxon>Panicodae</taxon>
        <taxon>Paniceae</taxon>
        <taxon>Panicinae</taxon>
        <taxon>Panicum</taxon>
        <taxon>Panicum sect. Panicum</taxon>
    </lineage>
</organism>
<evidence type="ECO:0000313" key="4">
    <source>
        <dbReference type="EMBL" id="RLN41355.1"/>
    </source>
</evidence>
<accession>A0A3L6TPE6</accession>
<sequence length="652" mass="69645">MGEGVKVMLARPIQLADEVAKQCAAARSFRAECAELKARADKLAALLRQAARAPDLYDRPAARIMAGATTALSRASALAARCARGHPRLRSLFTLSPAAGFPRALAALDTALEDVAWLLRISSPGAAGDGDDDSLLGLPNIAQNEPILFFIWDHVARLHTGSPAARADSAANLASLARDSQHFAKLIIEEDGVPPLLKLLKDGTDEGQEAAARALGLLGCDAESVDKLVQAGVCSSFTAALKDPPMRVQAAVAEAIAALADRSSTCQDLFAQNNTVRYLVGHLASGTIQEHSRYSVGSNSSKNSTAAPQQPMKSLHSVVLAKTHSMRHMGGDLNTAIHTDEPPRVSNGGEQDAKRNPHMQSVVHSAMAAKTNTNGSFVPPFRPQLGTSGSSGRGAREVEDPEIKAHLKAMAAKALWKLALNHLGVCKSITESRALLCFAVLLEKGDGDMGTEVQFFSAMAIMEIARVAEHSLVLRQSAFKPSSPAAKAVVDQLLRVVRKGEYDVLLLPCITALGCLARTFTASETRVIPPLVQLLDEREPPVTKEAVVALTKFACSENHLHVNHCKAIVDDGGARHLVQLVYLGDEIQIEALILLCYIALYVPESEELAQAGVLAVLLWASKQAHMVQDTRVVALLPDAKSRLELFQSRASR</sequence>
<dbReference type="Gene3D" id="1.25.10.10">
    <property type="entry name" value="Leucine-rich Repeat Variant"/>
    <property type="match status" value="2"/>
</dbReference>
<dbReference type="AlphaFoldDB" id="A0A3L6TPE6"/>
<evidence type="ECO:0000313" key="5">
    <source>
        <dbReference type="Proteomes" id="UP000275267"/>
    </source>
</evidence>
<reference evidence="5" key="1">
    <citation type="journal article" date="2019" name="Nat. Commun.">
        <title>The genome of broomcorn millet.</title>
        <authorList>
            <person name="Zou C."/>
            <person name="Miki D."/>
            <person name="Li D."/>
            <person name="Tang Q."/>
            <person name="Xiao L."/>
            <person name="Rajput S."/>
            <person name="Deng P."/>
            <person name="Jia W."/>
            <person name="Huang R."/>
            <person name="Zhang M."/>
            <person name="Sun Y."/>
            <person name="Hu J."/>
            <person name="Fu X."/>
            <person name="Schnable P.S."/>
            <person name="Li F."/>
            <person name="Zhang H."/>
            <person name="Feng B."/>
            <person name="Zhu X."/>
            <person name="Liu R."/>
            <person name="Schnable J.C."/>
            <person name="Zhu J.-K."/>
            <person name="Zhang H."/>
        </authorList>
    </citation>
    <scope>NUCLEOTIDE SEQUENCE [LARGE SCALE GENOMIC DNA]</scope>
</reference>
<dbReference type="InterPro" id="IPR056694">
    <property type="entry name" value="DUF7792"/>
</dbReference>
<feature type="region of interest" description="Disordered" evidence="2">
    <location>
        <begin position="294"/>
        <end position="313"/>
    </location>
</feature>
<feature type="region of interest" description="Disordered" evidence="2">
    <location>
        <begin position="334"/>
        <end position="355"/>
    </location>
</feature>
<dbReference type="Proteomes" id="UP000275267">
    <property type="component" value="Unassembled WGS sequence"/>
</dbReference>
<dbReference type="Gene3D" id="1.20.930.20">
    <property type="entry name" value="Adaptor protein Cbl, N-terminal domain"/>
    <property type="match status" value="1"/>
</dbReference>
<gene>
    <name evidence="4" type="ORF">C2845_PM01G44700</name>
</gene>
<evidence type="ECO:0000259" key="3">
    <source>
        <dbReference type="Pfam" id="PF25055"/>
    </source>
</evidence>
<dbReference type="SUPFAM" id="SSF48371">
    <property type="entry name" value="ARM repeat"/>
    <property type="match status" value="1"/>
</dbReference>
<dbReference type="InterPro" id="IPR036537">
    <property type="entry name" value="Adaptor_Cbl_N_dom_sf"/>
</dbReference>